<sequence>MSRAFYPRKRLGERELEILLHGAEGGSLKDLDVLEDNWPTDIKYAKRALEIFLGHLGVTEFIVGSGPSHRSKQELSHKVDLIKAGMGGLDAAFNWMAGTGKRHVAEMFEIFQPHVSMVLACLDFCARHSSIIMTDRVGADPEIFGNNSGATMIKKMLNAFIEHFEKEDGRCALSEIVDFILRSWFRGVIGAPPPERTTKTPQEYGMAPTPLFSALWTCIDEDATRPIILQKVRGFDRKTLRQLADTFEYWCIEWATVHKPASRSEALQLNCSLLAALVSASQELAIVPEFFQALAKSKFATLVLETAIQFRDCPSTRECGGSVATEVASQLFPPRRDRFYELSTAVPELLEAGLLGIIIDDLILPKKKKREPFHRWYSGDPLVQLAKMSHHPSILLSLYSAINSLPQTTLDAISASRVAKEHWETFKASTTLNHEGLEKALAPNTKPAVMCDCLDAKKCKARKSKSDVRPKVKRCSWCYTVAYCSPECQREDWKLLHKYECKTSRYNRIECQLQGAWLSHRSREIYFGLLDYTFGTLIKSIGPPMRRRKRDVWYGNYGADFLPFPMQFYAHTREEILKVRPGGVLAFDDARSRGIIRECDEDERFHLLVCVWKLGQYFVVALGKFEFYEIDKNPGSAVPDIGMFRKLVNGYVKVIQAVPGILGEVRTRISQYRSHPTD</sequence>
<evidence type="ECO:0000256" key="2">
    <source>
        <dbReference type="ARBA" id="ARBA00022771"/>
    </source>
</evidence>
<dbReference type="Gene3D" id="6.10.140.2220">
    <property type="match status" value="1"/>
</dbReference>
<dbReference type="AlphaFoldDB" id="A0A8H6HX08"/>
<dbReference type="EMBL" id="JACGCI010000039">
    <property type="protein sequence ID" value="KAF6753398.1"/>
    <property type="molecule type" value="Genomic_DNA"/>
</dbReference>
<evidence type="ECO:0000259" key="5">
    <source>
        <dbReference type="PROSITE" id="PS50865"/>
    </source>
</evidence>
<feature type="domain" description="MYND-type" evidence="5">
    <location>
        <begin position="456"/>
        <end position="501"/>
    </location>
</feature>
<dbReference type="PROSITE" id="PS50865">
    <property type="entry name" value="ZF_MYND_2"/>
    <property type="match status" value="1"/>
</dbReference>
<comment type="caution">
    <text evidence="6">The sequence shown here is derived from an EMBL/GenBank/DDBJ whole genome shotgun (WGS) entry which is preliminary data.</text>
</comment>
<evidence type="ECO:0000256" key="3">
    <source>
        <dbReference type="ARBA" id="ARBA00022833"/>
    </source>
</evidence>
<protein>
    <recommendedName>
        <fullName evidence="5">MYND-type domain-containing protein</fullName>
    </recommendedName>
</protein>
<dbReference type="Proteomes" id="UP000521943">
    <property type="component" value="Unassembled WGS sequence"/>
</dbReference>
<keyword evidence="7" id="KW-1185">Reference proteome</keyword>
<reference evidence="6 7" key="1">
    <citation type="submission" date="2020-07" db="EMBL/GenBank/DDBJ databases">
        <title>Comparative genomics of pyrophilous fungi reveals a link between fire events and developmental genes.</title>
        <authorList>
            <consortium name="DOE Joint Genome Institute"/>
            <person name="Steindorff A.S."/>
            <person name="Carver A."/>
            <person name="Calhoun S."/>
            <person name="Stillman K."/>
            <person name="Liu H."/>
            <person name="Lipzen A."/>
            <person name="Pangilinan J."/>
            <person name="Labutti K."/>
            <person name="Bruns T.D."/>
            <person name="Grigoriev I.V."/>
        </authorList>
    </citation>
    <scope>NUCLEOTIDE SEQUENCE [LARGE SCALE GENOMIC DNA]</scope>
    <source>
        <strain evidence="6 7">CBS 144469</strain>
    </source>
</reference>
<keyword evidence="3" id="KW-0862">Zinc</keyword>
<evidence type="ECO:0000313" key="6">
    <source>
        <dbReference type="EMBL" id="KAF6753398.1"/>
    </source>
</evidence>
<keyword evidence="2 4" id="KW-0863">Zinc-finger</keyword>
<name>A0A8H6HX08_9AGAR</name>
<organism evidence="6 7">
    <name type="scientific">Ephemerocybe angulata</name>
    <dbReference type="NCBI Taxonomy" id="980116"/>
    <lineage>
        <taxon>Eukaryota</taxon>
        <taxon>Fungi</taxon>
        <taxon>Dikarya</taxon>
        <taxon>Basidiomycota</taxon>
        <taxon>Agaricomycotina</taxon>
        <taxon>Agaricomycetes</taxon>
        <taxon>Agaricomycetidae</taxon>
        <taxon>Agaricales</taxon>
        <taxon>Agaricineae</taxon>
        <taxon>Psathyrellaceae</taxon>
        <taxon>Ephemerocybe</taxon>
    </lineage>
</organism>
<accession>A0A8H6HX08</accession>
<dbReference type="InterPro" id="IPR002893">
    <property type="entry name" value="Znf_MYND"/>
</dbReference>
<evidence type="ECO:0000256" key="4">
    <source>
        <dbReference type="PROSITE-ProRule" id="PRU00134"/>
    </source>
</evidence>
<proteinExistence type="predicted"/>
<keyword evidence="1" id="KW-0479">Metal-binding</keyword>
<dbReference type="OrthoDB" id="2934605at2759"/>
<dbReference type="GO" id="GO:0008270">
    <property type="term" value="F:zinc ion binding"/>
    <property type="evidence" value="ECO:0007669"/>
    <property type="project" value="UniProtKB-KW"/>
</dbReference>
<dbReference type="SUPFAM" id="SSF144232">
    <property type="entry name" value="HIT/MYND zinc finger-like"/>
    <property type="match status" value="1"/>
</dbReference>
<evidence type="ECO:0000313" key="7">
    <source>
        <dbReference type="Proteomes" id="UP000521943"/>
    </source>
</evidence>
<gene>
    <name evidence="6" type="ORF">DFP72DRAFT_406069</name>
</gene>
<evidence type="ECO:0000256" key="1">
    <source>
        <dbReference type="ARBA" id="ARBA00022723"/>
    </source>
</evidence>
<dbReference type="Pfam" id="PF01753">
    <property type="entry name" value="zf-MYND"/>
    <property type="match status" value="1"/>
</dbReference>